<proteinExistence type="predicted"/>
<name>A0A1H0X383_9ACTN</name>
<protein>
    <recommendedName>
        <fullName evidence="3">Transposase</fullName>
    </recommendedName>
</protein>
<evidence type="ECO:0008006" key="3">
    <source>
        <dbReference type="Google" id="ProtNLM"/>
    </source>
</evidence>
<dbReference type="EMBL" id="FNJR01000026">
    <property type="protein sequence ID" value="SDP97372.1"/>
    <property type="molecule type" value="Genomic_DNA"/>
</dbReference>
<accession>A0A1H0X383</accession>
<evidence type="ECO:0000313" key="2">
    <source>
        <dbReference type="Proteomes" id="UP000199497"/>
    </source>
</evidence>
<evidence type="ECO:0000313" key="1">
    <source>
        <dbReference type="EMBL" id="SDP97372.1"/>
    </source>
</evidence>
<sequence length="49" mass="5774">MRLHHHRAVVVRYDRLAVCHEGTATIVAINDWFQLRKQTQWSAEINQSS</sequence>
<dbReference type="AlphaFoldDB" id="A0A1H0X383"/>
<reference evidence="2" key="1">
    <citation type="submission" date="2016-10" db="EMBL/GenBank/DDBJ databases">
        <authorList>
            <person name="Varghese N."/>
            <person name="Submissions S."/>
        </authorList>
    </citation>
    <scope>NUCLEOTIDE SEQUENCE [LARGE SCALE GENOMIC DNA]</scope>
    <source>
        <strain evidence="2">DSM 46732</strain>
    </source>
</reference>
<keyword evidence="2" id="KW-1185">Reference proteome</keyword>
<gene>
    <name evidence="1" type="ORF">SAMN04487905_1267</name>
</gene>
<dbReference type="RefSeq" id="WP_170837652.1">
    <property type="nucleotide sequence ID" value="NZ_FNJR01000026.1"/>
</dbReference>
<dbReference type="Proteomes" id="UP000199497">
    <property type="component" value="Unassembled WGS sequence"/>
</dbReference>
<organism evidence="1 2">
    <name type="scientific">Actinopolyspora xinjiangensis</name>
    <dbReference type="NCBI Taxonomy" id="405564"/>
    <lineage>
        <taxon>Bacteria</taxon>
        <taxon>Bacillati</taxon>
        <taxon>Actinomycetota</taxon>
        <taxon>Actinomycetes</taxon>
        <taxon>Actinopolysporales</taxon>
        <taxon>Actinopolysporaceae</taxon>
        <taxon>Actinopolyspora</taxon>
    </lineage>
</organism>